<comment type="similarity">
    <text evidence="1">Belongs to the DEFL family.</text>
</comment>
<dbReference type="EMBL" id="CAKOAT010550709">
    <property type="protein sequence ID" value="CAH8382299.1"/>
    <property type="molecule type" value="Genomic_DNA"/>
</dbReference>
<dbReference type="Pfam" id="PF07333">
    <property type="entry name" value="SLR1-BP"/>
    <property type="match status" value="1"/>
</dbReference>
<sequence length="67" mass="7323">MAKTTFLGTVTMESQGQDKICTDYIDESGGTCERKQCAAECTAKWNGVGTCFDAYSNTCICKFKCKT</sequence>
<keyword evidence="2" id="KW-0929">Antimicrobial</keyword>
<protein>
    <recommendedName>
        <fullName evidence="8">Defensin-like protein</fullName>
    </recommendedName>
</protein>
<evidence type="ECO:0000313" key="6">
    <source>
        <dbReference type="EMBL" id="CAH8382299.1"/>
    </source>
</evidence>
<evidence type="ECO:0000313" key="7">
    <source>
        <dbReference type="Proteomes" id="UP001642260"/>
    </source>
</evidence>
<keyword evidence="5" id="KW-1015">Disulfide bond</keyword>
<evidence type="ECO:0000256" key="3">
    <source>
        <dbReference type="ARBA" id="ARBA00022577"/>
    </source>
</evidence>
<name>A0ABC8LFR5_ERUVS</name>
<evidence type="ECO:0000256" key="4">
    <source>
        <dbReference type="ARBA" id="ARBA00022821"/>
    </source>
</evidence>
<dbReference type="AlphaFoldDB" id="A0ABC8LFR5"/>
<evidence type="ECO:0000256" key="5">
    <source>
        <dbReference type="ARBA" id="ARBA00023157"/>
    </source>
</evidence>
<dbReference type="InterPro" id="IPR010851">
    <property type="entry name" value="DEFL"/>
</dbReference>
<dbReference type="GO" id="GO:0050832">
    <property type="term" value="P:defense response to fungus"/>
    <property type="evidence" value="ECO:0007669"/>
    <property type="project" value="UniProtKB-KW"/>
</dbReference>
<gene>
    <name evidence="6" type="ORF">ERUC_LOCUS34782</name>
</gene>
<organism evidence="6 7">
    <name type="scientific">Eruca vesicaria subsp. sativa</name>
    <name type="common">Garden rocket</name>
    <name type="synonym">Eruca sativa</name>
    <dbReference type="NCBI Taxonomy" id="29727"/>
    <lineage>
        <taxon>Eukaryota</taxon>
        <taxon>Viridiplantae</taxon>
        <taxon>Streptophyta</taxon>
        <taxon>Embryophyta</taxon>
        <taxon>Tracheophyta</taxon>
        <taxon>Spermatophyta</taxon>
        <taxon>Magnoliopsida</taxon>
        <taxon>eudicotyledons</taxon>
        <taxon>Gunneridae</taxon>
        <taxon>Pentapetalae</taxon>
        <taxon>rosids</taxon>
        <taxon>malvids</taxon>
        <taxon>Brassicales</taxon>
        <taxon>Brassicaceae</taxon>
        <taxon>Brassiceae</taxon>
        <taxon>Eruca</taxon>
    </lineage>
</organism>
<evidence type="ECO:0000256" key="1">
    <source>
        <dbReference type="ARBA" id="ARBA00006722"/>
    </source>
</evidence>
<dbReference type="PANTHER" id="PTHR33830">
    <property type="entry name" value="DEFENSIN-LIKE PROTEIN 184-RELATED"/>
    <property type="match status" value="1"/>
</dbReference>
<reference evidence="6 7" key="1">
    <citation type="submission" date="2022-03" db="EMBL/GenBank/DDBJ databases">
        <authorList>
            <person name="Macdonald S."/>
            <person name="Ahmed S."/>
            <person name="Newling K."/>
        </authorList>
    </citation>
    <scope>NUCLEOTIDE SEQUENCE [LARGE SCALE GENOMIC DNA]</scope>
</reference>
<evidence type="ECO:0000256" key="2">
    <source>
        <dbReference type="ARBA" id="ARBA00022529"/>
    </source>
</evidence>
<keyword evidence="4" id="KW-0611">Plant defense</keyword>
<keyword evidence="3" id="KW-0295">Fungicide</keyword>
<comment type="caution">
    <text evidence="6">The sequence shown here is derived from an EMBL/GenBank/DDBJ whole genome shotgun (WGS) entry which is preliminary data.</text>
</comment>
<dbReference type="Proteomes" id="UP001642260">
    <property type="component" value="Unassembled WGS sequence"/>
</dbReference>
<proteinExistence type="inferred from homology"/>
<dbReference type="PANTHER" id="PTHR33830:SF39">
    <property type="entry name" value="PECTINESTERASE INHIBITOR DOMAIN-CONTAINING PROTEIN"/>
    <property type="match status" value="1"/>
</dbReference>
<evidence type="ECO:0008006" key="8">
    <source>
        <dbReference type="Google" id="ProtNLM"/>
    </source>
</evidence>
<accession>A0ABC8LFR5</accession>
<dbReference type="GO" id="GO:0031640">
    <property type="term" value="P:killing of cells of another organism"/>
    <property type="evidence" value="ECO:0007669"/>
    <property type="project" value="UniProtKB-KW"/>
</dbReference>
<keyword evidence="7" id="KW-1185">Reference proteome</keyword>